<dbReference type="Proteomes" id="UP001163328">
    <property type="component" value="Chromosome"/>
</dbReference>
<protein>
    <submittedName>
        <fullName evidence="1">Uncharacterized protein</fullName>
    </submittedName>
</protein>
<proteinExistence type="predicted"/>
<evidence type="ECO:0000313" key="1">
    <source>
        <dbReference type="EMBL" id="UYW01783.1"/>
    </source>
</evidence>
<accession>A0ABY6M341</accession>
<keyword evidence="2" id="KW-1185">Reference proteome</keyword>
<organism evidence="1 2">
    <name type="scientific">Flavobacterium agricola</name>
    <dbReference type="NCBI Taxonomy" id="2870839"/>
    <lineage>
        <taxon>Bacteria</taxon>
        <taxon>Pseudomonadati</taxon>
        <taxon>Bacteroidota</taxon>
        <taxon>Flavobacteriia</taxon>
        <taxon>Flavobacteriales</taxon>
        <taxon>Flavobacteriaceae</taxon>
        <taxon>Flavobacterium</taxon>
    </lineage>
</organism>
<dbReference type="EMBL" id="CP081495">
    <property type="protein sequence ID" value="UYW01783.1"/>
    <property type="molecule type" value="Genomic_DNA"/>
</dbReference>
<dbReference type="RefSeq" id="WP_264434257.1">
    <property type="nucleotide sequence ID" value="NZ_CP081495.1"/>
</dbReference>
<name>A0ABY6M341_9FLAO</name>
<evidence type="ECO:0000313" key="2">
    <source>
        <dbReference type="Proteomes" id="UP001163328"/>
    </source>
</evidence>
<reference evidence="1" key="1">
    <citation type="submission" date="2021-08" db="EMBL/GenBank/DDBJ databases">
        <title>Flavobacterium sp. strain CC-SYL302.</title>
        <authorList>
            <person name="Lin S.-Y."/>
            <person name="Lee T.-H."/>
            <person name="Young C.-C."/>
        </authorList>
    </citation>
    <scope>NUCLEOTIDE SEQUENCE</scope>
    <source>
        <strain evidence="1">CC-SYL302</strain>
    </source>
</reference>
<sequence length="78" mass="8995">MERQKELEIMAATVQSIKNLLEKRLRNKLDALDAISTSSLDNIPEVVQMKREEEASKIRAVVQEQKDLIEIINVMFPD</sequence>
<gene>
    <name evidence="1" type="ORF">K5I29_02335</name>
</gene>